<dbReference type="SUPFAM" id="SSF48113">
    <property type="entry name" value="Heme-dependent peroxidases"/>
    <property type="match status" value="1"/>
</dbReference>
<name>A0A2P5C301_TREOI</name>
<evidence type="ECO:0000313" key="14">
    <source>
        <dbReference type="EMBL" id="PON55432.1"/>
    </source>
</evidence>
<evidence type="ECO:0000256" key="9">
    <source>
        <dbReference type="PIRSR" id="PIRSR600823-1"/>
    </source>
</evidence>
<dbReference type="AlphaFoldDB" id="A0A2P5C301"/>
<keyword evidence="8" id="KW-0408">Iron</keyword>
<comment type="catalytic activity">
    <reaction evidence="1">
        <text>2 a phenolic donor + H2O2 = 2 a phenolic radical donor + 2 H2O</text>
        <dbReference type="Rhea" id="RHEA:56136"/>
        <dbReference type="ChEBI" id="CHEBI:15377"/>
        <dbReference type="ChEBI" id="CHEBI:16240"/>
        <dbReference type="ChEBI" id="CHEBI:139520"/>
        <dbReference type="ChEBI" id="CHEBI:139521"/>
        <dbReference type="EC" id="1.11.1.7"/>
    </reaction>
</comment>
<dbReference type="Proteomes" id="UP000237000">
    <property type="component" value="Unassembled WGS sequence"/>
</dbReference>
<proteinExistence type="predicted"/>
<dbReference type="PANTHER" id="PTHR31388">
    <property type="entry name" value="PEROXIDASE 72-RELATED"/>
    <property type="match status" value="1"/>
</dbReference>
<evidence type="ECO:0000256" key="10">
    <source>
        <dbReference type="PIRSR" id="PIRSR600823-3"/>
    </source>
</evidence>
<feature type="signal peptide" evidence="12">
    <location>
        <begin position="1"/>
        <end position="26"/>
    </location>
</feature>
<comment type="cofactor">
    <cofactor evidence="10">
        <name>Ca(2+)</name>
        <dbReference type="ChEBI" id="CHEBI:29108"/>
    </cofactor>
    <text evidence="10">Binds 2 calcium ions per subunit.</text>
</comment>
<dbReference type="PROSITE" id="PS50873">
    <property type="entry name" value="PEROXIDASE_4"/>
    <property type="match status" value="1"/>
</dbReference>
<organism evidence="14 15">
    <name type="scientific">Trema orientale</name>
    <name type="common">Charcoal tree</name>
    <name type="synonym">Celtis orientalis</name>
    <dbReference type="NCBI Taxonomy" id="63057"/>
    <lineage>
        <taxon>Eukaryota</taxon>
        <taxon>Viridiplantae</taxon>
        <taxon>Streptophyta</taxon>
        <taxon>Embryophyta</taxon>
        <taxon>Tracheophyta</taxon>
        <taxon>Spermatophyta</taxon>
        <taxon>Magnoliopsida</taxon>
        <taxon>eudicotyledons</taxon>
        <taxon>Gunneridae</taxon>
        <taxon>Pentapetalae</taxon>
        <taxon>rosids</taxon>
        <taxon>fabids</taxon>
        <taxon>Rosales</taxon>
        <taxon>Cannabaceae</taxon>
        <taxon>Trema</taxon>
    </lineage>
</organism>
<dbReference type="OrthoDB" id="10535560at2759"/>
<reference evidence="15" key="1">
    <citation type="submission" date="2016-06" db="EMBL/GenBank/DDBJ databases">
        <title>Parallel loss of symbiosis genes in relatives of nitrogen-fixing non-legume Parasponia.</title>
        <authorList>
            <person name="Van Velzen R."/>
            <person name="Holmer R."/>
            <person name="Bu F."/>
            <person name="Rutten L."/>
            <person name="Van Zeijl A."/>
            <person name="Liu W."/>
            <person name="Santuari L."/>
            <person name="Cao Q."/>
            <person name="Sharma T."/>
            <person name="Shen D."/>
            <person name="Roswanjaya Y."/>
            <person name="Wardhani T."/>
            <person name="Kalhor M.S."/>
            <person name="Jansen J."/>
            <person name="Van den Hoogen J."/>
            <person name="Gungor B."/>
            <person name="Hartog M."/>
            <person name="Hontelez J."/>
            <person name="Verver J."/>
            <person name="Yang W.-C."/>
            <person name="Schijlen E."/>
            <person name="Repin R."/>
            <person name="Schilthuizen M."/>
            <person name="Schranz E."/>
            <person name="Heidstra R."/>
            <person name="Miyata K."/>
            <person name="Fedorova E."/>
            <person name="Kohlen W."/>
            <person name="Bisseling T."/>
            <person name="Smit S."/>
            <person name="Geurts R."/>
        </authorList>
    </citation>
    <scope>NUCLEOTIDE SEQUENCE [LARGE SCALE GENOMIC DNA]</scope>
    <source>
        <strain evidence="15">cv. RG33-2</strain>
    </source>
</reference>
<dbReference type="InParanoid" id="A0A2P5C301"/>
<dbReference type="InterPro" id="IPR002016">
    <property type="entry name" value="Haem_peroxidase"/>
</dbReference>
<evidence type="ECO:0000256" key="7">
    <source>
        <dbReference type="ARBA" id="ARBA00023002"/>
    </source>
</evidence>
<evidence type="ECO:0000256" key="5">
    <source>
        <dbReference type="ARBA" id="ARBA00022617"/>
    </source>
</evidence>
<evidence type="ECO:0000256" key="4">
    <source>
        <dbReference type="ARBA" id="ARBA00022559"/>
    </source>
</evidence>
<comment type="cofactor">
    <cofactor evidence="2">
        <name>heme b</name>
        <dbReference type="ChEBI" id="CHEBI:60344"/>
    </cofactor>
</comment>
<evidence type="ECO:0000256" key="2">
    <source>
        <dbReference type="ARBA" id="ARBA00001970"/>
    </source>
</evidence>
<dbReference type="GO" id="GO:0006979">
    <property type="term" value="P:response to oxidative stress"/>
    <property type="evidence" value="ECO:0007669"/>
    <property type="project" value="InterPro"/>
</dbReference>
<evidence type="ECO:0000313" key="15">
    <source>
        <dbReference type="Proteomes" id="UP000237000"/>
    </source>
</evidence>
<dbReference type="GO" id="GO:0140825">
    <property type="term" value="F:lactoperoxidase activity"/>
    <property type="evidence" value="ECO:0007669"/>
    <property type="project" value="UniProtKB-EC"/>
</dbReference>
<evidence type="ECO:0000256" key="6">
    <source>
        <dbReference type="ARBA" id="ARBA00022723"/>
    </source>
</evidence>
<dbReference type="GO" id="GO:0046872">
    <property type="term" value="F:metal ion binding"/>
    <property type="evidence" value="ECO:0007669"/>
    <property type="project" value="UniProtKB-KW"/>
</dbReference>
<evidence type="ECO:0000256" key="11">
    <source>
        <dbReference type="PIRSR" id="PIRSR600823-4"/>
    </source>
</evidence>
<dbReference type="GO" id="GO:0020037">
    <property type="term" value="F:heme binding"/>
    <property type="evidence" value="ECO:0007669"/>
    <property type="project" value="InterPro"/>
</dbReference>
<feature type="domain" description="Plant heme peroxidase family profile" evidence="13">
    <location>
        <begin position="27"/>
        <end position="74"/>
    </location>
</feature>
<keyword evidence="6 10" id="KW-0479">Metal-binding</keyword>
<keyword evidence="5" id="KW-0349">Heme</keyword>
<keyword evidence="12" id="KW-0732">Signal</keyword>
<feature type="site" description="Transition state stabilizer" evidence="11">
    <location>
        <position position="64"/>
    </location>
</feature>
<protein>
    <recommendedName>
        <fullName evidence="3">peroxidase</fullName>
        <ecNumber evidence="3">1.11.1.7</ecNumber>
    </recommendedName>
</protein>
<evidence type="ECO:0000259" key="13">
    <source>
        <dbReference type="PROSITE" id="PS50873"/>
    </source>
</evidence>
<evidence type="ECO:0000256" key="1">
    <source>
        <dbReference type="ARBA" id="ARBA00000189"/>
    </source>
</evidence>
<gene>
    <name evidence="14" type="ORF">TorRG33x02_299450</name>
</gene>
<keyword evidence="10" id="KW-0106">Calcium</keyword>
<feature type="active site" description="Proton acceptor" evidence="9">
    <location>
        <position position="68"/>
    </location>
</feature>
<evidence type="ECO:0000256" key="8">
    <source>
        <dbReference type="ARBA" id="ARBA00023004"/>
    </source>
</evidence>
<keyword evidence="7" id="KW-0560">Oxidoreductase</keyword>
<dbReference type="InterPro" id="IPR010255">
    <property type="entry name" value="Haem_peroxidase_sf"/>
</dbReference>
<feature type="binding site" evidence="10">
    <location>
        <position position="69"/>
    </location>
    <ligand>
        <name>Ca(2+)</name>
        <dbReference type="ChEBI" id="CHEBI:29108"/>
        <label>1</label>
    </ligand>
</feature>
<dbReference type="EC" id="1.11.1.7" evidence="3"/>
<feature type="binding site" evidence="10">
    <location>
        <position position="72"/>
    </location>
    <ligand>
        <name>Ca(2+)</name>
        <dbReference type="ChEBI" id="CHEBI:29108"/>
        <label>1</label>
    </ligand>
</feature>
<dbReference type="STRING" id="63057.A0A2P5C301"/>
<comment type="caution">
    <text evidence="14">The sequence shown here is derived from an EMBL/GenBank/DDBJ whole genome shotgun (WGS) entry which is preliminary data.</text>
</comment>
<evidence type="ECO:0000256" key="12">
    <source>
        <dbReference type="SAM" id="SignalP"/>
    </source>
</evidence>
<dbReference type="Gene3D" id="1.10.520.10">
    <property type="match status" value="1"/>
</dbReference>
<accession>A0A2P5C301</accession>
<sequence length="148" mass="16029">MPSFAASSLVSFIIMTLFLIGIRVSAQLSTTFYSDSCSRALSIIQAQVNETVANVPHMEASLIRLFFHDCIVNASLIITLSSLEGSSWTVPLERRDSTIANFTGANSDLPSSSSKGLLHSDQVLYDFNASTNSTEINSKAFFTILAKP</sequence>
<dbReference type="EMBL" id="JXTC01000421">
    <property type="protein sequence ID" value="PON55432.1"/>
    <property type="molecule type" value="Genomic_DNA"/>
</dbReference>
<feature type="chain" id="PRO_5015184239" description="peroxidase" evidence="12">
    <location>
        <begin position="27"/>
        <end position="148"/>
    </location>
</feature>
<evidence type="ECO:0000256" key="3">
    <source>
        <dbReference type="ARBA" id="ARBA00012313"/>
    </source>
</evidence>
<keyword evidence="15" id="KW-1185">Reference proteome</keyword>
<keyword evidence="4 14" id="KW-0575">Peroxidase</keyword>
<dbReference type="PANTHER" id="PTHR31388:SF48">
    <property type="entry name" value="PEROXIDASE 70"/>
    <property type="match status" value="1"/>
</dbReference>
<dbReference type="InterPro" id="IPR000823">
    <property type="entry name" value="Peroxidase_pln"/>
</dbReference>